<dbReference type="Pfam" id="PF21678">
    <property type="entry name" value="Csf1_N"/>
    <property type="match status" value="1"/>
</dbReference>
<organism evidence="4 5">
    <name type="scientific">Sugiyamaella lignohabitans</name>
    <dbReference type="NCBI Taxonomy" id="796027"/>
    <lineage>
        <taxon>Eukaryota</taxon>
        <taxon>Fungi</taxon>
        <taxon>Dikarya</taxon>
        <taxon>Ascomycota</taxon>
        <taxon>Saccharomycotina</taxon>
        <taxon>Dipodascomycetes</taxon>
        <taxon>Dipodascales</taxon>
        <taxon>Trichomonascaceae</taxon>
        <taxon>Sugiyamaella</taxon>
    </lineage>
</organism>
<evidence type="ECO:0000256" key="1">
    <source>
        <dbReference type="SAM" id="MobiDB-lite"/>
    </source>
</evidence>
<feature type="region of interest" description="Disordered" evidence="1">
    <location>
        <begin position="173"/>
        <end position="202"/>
    </location>
</feature>
<dbReference type="GO" id="GO:0016020">
    <property type="term" value="C:membrane"/>
    <property type="evidence" value="ECO:0007669"/>
    <property type="project" value="InterPro"/>
</dbReference>
<evidence type="ECO:0000259" key="3">
    <source>
        <dbReference type="Pfam" id="PF21678"/>
    </source>
</evidence>
<feature type="transmembrane region" description="Helical" evidence="2">
    <location>
        <begin position="54"/>
        <end position="75"/>
    </location>
</feature>
<accession>A0A167EYD5</accession>
<feature type="compositionally biased region" description="Low complexity" evidence="1">
    <location>
        <begin position="173"/>
        <end position="190"/>
    </location>
</feature>
<keyword evidence="5" id="KW-1185">Reference proteome</keyword>
<dbReference type="PANTHER" id="PTHR32085">
    <property type="entry name" value="PROTEIN CSF1"/>
    <property type="match status" value="1"/>
</dbReference>
<keyword evidence="2" id="KW-1133">Transmembrane helix</keyword>
<dbReference type="PANTHER" id="PTHR32085:SF3">
    <property type="entry name" value="PROTEIN CSF1"/>
    <property type="match status" value="1"/>
</dbReference>
<evidence type="ECO:0000313" key="4">
    <source>
        <dbReference type="EMBL" id="ANB14605.1"/>
    </source>
</evidence>
<dbReference type="GeneID" id="30034097"/>
<name>A0A167EYD5_9ASCO</name>
<feature type="compositionally biased region" description="Basic residues" evidence="1">
    <location>
        <begin position="417"/>
        <end position="446"/>
    </location>
</feature>
<feature type="region of interest" description="Disordered" evidence="1">
    <location>
        <begin position="475"/>
        <end position="513"/>
    </location>
</feature>
<feature type="region of interest" description="Disordered" evidence="1">
    <location>
        <begin position="268"/>
        <end position="307"/>
    </location>
</feature>
<evidence type="ECO:0000256" key="2">
    <source>
        <dbReference type="SAM" id="Phobius"/>
    </source>
</evidence>
<gene>
    <name evidence="4" type="primary">CSF1</name>
    <name evidence="4" type="ORF">AWJ20_2210</name>
</gene>
<keyword evidence="2" id="KW-0472">Membrane</keyword>
<feature type="domain" description="Csf1 N-terminal" evidence="3">
    <location>
        <begin position="506"/>
        <end position="870"/>
    </location>
</feature>
<reference evidence="4 5" key="1">
    <citation type="submission" date="2016-02" db="EMBL/GenBank/DDBJ databases">
        <title>Complete genome sequence and transcriptome regulation of the pentose utilising yeast Sugiyamaella lignohabitans.</title>
        <authorList>
            <person name="Bellasio M."/>
            <person name="Peymann A."/>
            <person name="Valli M."/>
            <person name="Sipitzky M."/>
            <person name="Graf A."/>
            <person name="Sauer M."/>
            <person name="Marx H."/>
            <person name="Mattanovich D."/>
        </authorList>
    </citation>
    <scope>NUCLEOTIDE SEQUENCE [LARGE SCALE GENOMIC DNA]</scope>
    <source>
        <strain evidence="4 5">CBS 10342</strain>
    </source>
</reference>
<dbReference type="AlphaFoldDB" id="A0A167EYD5"/>
<dbReference type="EMBL" id="CP014503">
    <property type="protein sequence ID" value="ANB14605.1"/>
    <property type="molecule type" value="Genomic_DNA"/>
</dbReference>
<sequence>MRVPLVHGVSVACWRRGRRPRRARRSGVAFGGVEMSSVSAQFTTVSILNNHEFSWVFIVDWILALVLTIFMIFYFNRAVGWLVSFLARWYLWRAHHAQLEVQSLQVSLLGGRIFFKNLSYVGTNEAICVLEGSFTWRYWLFYTRESLISGFLKDSHKGGSDCEPQDFLGATSDDGAGSGVSGTTATGASSPPNPSPARSSKNRKYPARLVFDVTGVEWFVFNRTPAYDALLDLAKKGSAVNSDQQEQEKQNQGDLDTNHKQNLQNLQKECSGAENTSGTTGPDSLGTVRSSSSASTSSSSSDQSNLTSYDNMMLRMLPLEIRCHNKGAMVIGNKDTSSLLIFHFESGVCSVDAAPPTSDLDKFKVIYKINTVKPILEMRPNVDYKGPDTVGFPSVSPLSILKSMSWQSVLAHLSRLRRSARKKSKKYKKKSKASANKIRGKSKNRTNPRVGRTTSRKTSFADGFGRFMTHRASTIYQTSSSSSSSEQDEEDDYYYDENYHPDENDDNDNDKEKPWRGLARYNIYYGNDNRDVSDDIPLDQLVDEYAKYSVILDAAEGTIAYHYDIPGKVPDGIVPSTDDPLGNGRLENSPGRDPEWGVDMSFTSCTIHYGPWADRQRVFIQNMLFPRSFTNSTPEPVRMKGQDRLGMEFKLFIEFKEDVIIRIPTREASKNQKFYASYKENPTANSLRAFGWLELKARHLSTMSYTGALVANKQGWNNNFRMDLKAPELRTSVNHGLVFSADRHTIQSTMKSPLQWNGIQEWDFRFNSEKVETFFLREHVSLLTDLITDFASGPPVTYNQFVPFRYTIQWHISDYGIYLNVNDKNIINNPSDFDDNTFVSFQGQSVDIDILIPMEQVSSIKNRVDFKIAVSDNSVSKG</sequence>
<dbReference type="GO" id="GO:0006113">
    <property type="term" value="P:fermentation"/>
    <property type="evidence" value="ECO:0007669"/>
    <property type="project" value="InterPro"/>
</dbReference>
<feature type="region of interest" description="Disordered" evidence="1">
    <location>
        <begin position="417"/>
        <end position="457"/>
    </location>
</feature>
<dbReference type="InterPro" id="IPR029636">
    <property type="entry name" value="Csf1"/>
</dbReference>
<feature type="compositionally biased region" description="Low complexity" evidence="1">
    <location>
        <begin position="290"/>
        <end position="304"/>
    </location>
</feature>
<proteinExistence type="predicted"/>
<dbReference type="InterPro" id="IPR048636">
    <property type="entry name" value="Csf1_N"/>
</dbReference>
<feature type="compositionally biased region" description="Polar residues" evidence="1">
    <location>
        <begin position="268"/>
        <end position="282"/>
    </location>
</feature>
<protein>
    <submittedName>
        <fullName evidence="4">Csf1p</fullName>
    </submittedName>
</protein>
<keyword evidence="2" id="KW-0812">Transmembrane</keyword>
<dbReference type="Proteomes" id="UP000189580">
    <property type="component" value="Chromosome b"/>
</dbReference>
<dbReference type="KEGG" id="slb:AWJ20_2210"/>
<evidence type="ECO:0000313" key="5">
    <source>
        <dbReference type="Proteomes" id="UP000189580"/>
    </source>
</evidence>
<dbReference type="RefSeq" id="XP_018737082.1">
    <property type="nucleotide sequence ID" value="XM_018879139.1"/>
</dbReference>
<feature type="compositionally biased region" description="Acidic residues" evidence="1">
    <location>
        <begin position="486"/>
        <end position="495"/>
    </location>
</feature>
<dbReference type="OrthoDB" id="10051416at2759"/>